<keyword evidence="5 7" id="KW-1133">Transmembrane helix</keyword>
<evidence type="ECO:0000313" key="9">
    <source>
        <dbReference type="EMBL" id="KAA1426063.1"/>
    </source>
</evidence>
<evidence type="ECO:0000256" key="2">
    <source>
        <dbReference type="ARBA" id="ARBA00022448"/>
    </source>
</evidence>
<gene>
    <name evidence="9" type="ORF">F0U47_17175</name>
</gene>
<dbReference type="SUPFAM" id="SSF161098">
    <property type="entry name" value="MetI-like"/>
    <property type="match status" value="1"/>
</dbReference>
<sequence>MRSRPPGTSRRPGGRPELVGRTLQAVGVAVFVSGLCFIVVQRLPGDVAYRIAAGRYGYDLVDADAAAGVREELGLDRPAWQQLLGWLGDLGRLDLGRSLVTHQPVLSEVGYFLIGTLQLAAVALLLAVVIGCPLGTAAALRPGGVVDRLTDLWVALVRALPAFLLGLILIVVLSVHLRLLPSAGHGGSTTIVLPALTLALGLSGLIARVARDAVVETRQSDHVRFAHTKGLTDRLVLLRHVARNAAAVLVPYLGVQAVVLVEGVVVVEALFSWQGLGHALVHAVFWRDIPVLQATALVLALLVVAVNTLVDLTVLWLDPRPRRQEAMS</sequence>
<dbReference type="GO" id="GO:0071916">
    <property type="term" value="F:dipeptide transmembrane transporter activity"/>
    <property type="evidence" value="ECO:0007669"/>
    <property type="project" value="TreeGrafter"/>
</dbReference>
<feature type="transmembrane region" description="Helical" evidence="7">
    <location>
        <begin position="191"/>
        <end position="210"/>
    </location>
</feature>
<evidence type="ECO:0000313" key="10">
    <source>
        <dbReference type="Proteomes" id="UP000324351"/>
    </source>
</evidence>
<dbReference type="PANTHER" id="PTHR43163:SF6">
    <property type="entry name" value="DIPEPTIDE TRANSPORT SYSTEM PERMEASE PROTEIN DPPB-RELATED"/>
    <property type="match status" value="1"/>
</dbReference>
<keyword evidence="2 7" id="KW-0813">Transport</keyword>
<protein>
    <submittedName>
        <fullName evidence="9">ABC transporter permease</fullName>
    </submittedName>
</protein>
<dbReference type="PROSITE" id="PS50928">
    <property type="entry name" value="ABC_TM1"/>
    <property type="match status" value="1"/>
</dbReference>
<dbReference type="GO" id="GO:0005886">
    <property type="term" value="C:plasma membrane"/>
    <property type="evidence" value="ECO:0007669"/>
    <property type="project" value="UniProtKB-SubCell"/>
</dbReference>
<dbReference type="AlphaFoldDB" id="A0A5B1LZF7"/>
<dbReference type="Gene3D" id="1.10.3720.10">
    <property type="entry name" value="MetI-like"/>
    <property type="match status" value="1"/>
</dbReference>
<keyword evidence="4 7" id="KW-0812">Transmembrane</keyword>
<keyword evidence="10" id="KW-1185">Reference proteome</keyword>
<comment type="similarity">
    <text evidence="7">Belongs to the binding-protein-dependent transport system permease family.</text>
</comment>
<evidence type="ECO:0000256" key="5">
    <source>
        <dbReference type="ARBA" id="ARBA00022989"/>
    </source>
</evidence>
<dbReference type="InterPro" id="IPR035906">
    <property type="entry name" value="MetI-like_sf"/>
</dbReference>
<dbReference type="Proteomes" id="UP000324351">
    <property type="component" value="Unassembled WGS sequence"/>
</dbReference>
<feature type="transmembrane region" description="Helical" evidence="7">
    <location>
        <begin position="291"/>
        <end position="317"/>
    </location>
</feature>
<organism evidence="9 10">
    <name type="scientific">Nocardioides antri</name>
    <dbReference type="NCBI Taxonomy" id="2607659"/>
    <lineage>
        <taxon>Bacteria</taxon>
        <taxon>Bacillati</taxon>
        <taxon>Actinomycetota</taxon>
        <taxon>Actinomycetes</taxon>
        <taxon>Propionibacteriales</taxon>
        <taxon>Nocardioidaceae</taxon>
        <taxon>Nocardioides</taxon>
    </lineage>
</organism>
<feature type="transmembrane region" description="Helical" evidence="7">
    <location>
        <begin position="21"/>
        <end position="40"/>
    </location>
</feature>
<evidence type="ECO:0000256" key="6">
    <source>
        <dbReference type="ARBA" id="ARBA00023136"/>
    </source>
</evidence>
<dbReference type="CDD" id="cd06261">
    <property type="entry name" value="TM_PBP2"/>
    <property type="match status" value="1"/>
</dbReference>
<evidence type="ECO:0000256" key="4">
    <source>
        <dbReference type="ARBA" id="ARBA00022692"/>
    </source>
</evidence>
<reference evidence="9 10" key="2">
    <citation type="submission" date="2019-09" db="EMBL/GenBank/DDBJ databases">
        <authorList>
            <person name="Jin C."/>
        </authorList>
    </citation>
    <scope>NUCLEOTIDE SEQUENCE [LARGE SCALE GENOMIC DNA]</scope>
    <source>
        <strain evidence="9 10">BN140041</strain>
    </source>
</reference>
<dbReference type="Pfam" id="PF00528">
    <property type="entry name" value="BPD_transp_1"/>
    <property type="match status" value="1"/>
</dbReference>
<reference evidence="9 10" key="1">
    <citation type="submission" date="2019-09" db="EMBL/GenBank/DDBJ databases">
        <title>Nocardioides panacisoli sp. nov., isolated from the soil of a ginseng field.</title>
        <authorList>
            <person name="Cho C."/>
        </authorList>
    </citation>
    <scope>NUCLEOTIDE SEQUENCE [LARGE SCALE GENOMIC DNA]</scope>
    <source>
        <strain evidence="9 10">BN140041</strain>
    </source>
</reference>
<feature type="transmembrane region" description="Helical" evidence="7">
    <location>
        <begin position="111"/>
        <end position="140"/>
    </location>
</feature>
<proteinExistence type="inferred from homology"/>
<evidence type="ECO:0000256" key="3">
    <source>
        <dbReference type="ARBA" id="ARBA00022475"/>
    </source>
</evidence>
<accession>A0A5B1LZF7</accession>
<evidence type="ECO:0000256" key="7">
    <source>
        <dbReference type="RuleBase" id="RU363032"/>
    </source>
</evidence>
<evidence type="ECO:0000259" key="8">
    <source>
        <dbReference type="PROSITE" id="PS50928"/>
    </source>
</evidence>
<dbReference type="PANTHER" id="PTHR43163">
    <property type="entry name" value="DIPEPTIDE TRANSPORT SYSTEM PERMEASE PROTEIN DPPB-RELATED"/>
    <property type="match status" value="1"/>
</dbReference>
<name>A0A5B1LZF7_9ACTN</name>
<keyword evidence="3" id="KW-1003">Cell membrane</keyword>
<feature type="domain" description="ABC transmembrane type-1" evidence="8">
    <location>
        <begin position="113"/>
        <end position="310"/>
    </location>
</feature>
<dbReference type="EMBL" id="VUJW01000010">
    <property type="protein sequence ID" value="KAA1426063.1"/>
    <property type="molecule type" value="Genomic_DNA"/>
</dbReference>
<comment type="caution">
    <text evidence="9">The sequence shown here is derived from an EMBL/GenBank/DDBJ whole genome shotgun (WGS) entry which is preliminary data.</text>
</comment>
<feature type="transmembrane region" description="Helical" evidence="7">
    <location>
        <begin position="152"/>
        <end position="179"/>
    </location>
</feature>
<dbReference type="InterPro" id="IPR000515">
    <property type="entry name" value="MetI-like"/>
</dbReference>
<keyword evidence="6 7" id="KW-0472">Membrane</keyword>
<feature type="transmembrane region" description="Helical" evidence="7">
    <location>
        <begin position="249"/>
        <end position="271"/>
    </location>
</feature>
<evidence type="ECO:0000256" key="1">
    <source>
        <dbReference type="ARBA" id="ARBA00004651"/>
    </source>
</evidence>
<comment type="subcellular location">
    <subcellularLocation>
        <location evidence="1 7">Cell membrane</location>
        <topology evidence="1 7">Multi-pass membrane protein</topology>
    </subcellularLocation>
</comment>